<protein>
    <submittedName>
        <fullName evidence="6">LacI family DNA-binding transcriptional regulator</fullName>
    </submittedName>
</protein>
<keyword evidence="3 6" id="KW-0238">DNA-binding</keyword>
<dbReference type="PANTHER" id="PTHR30146:SF148">
    <property type="entry name" value="HTH-TYPE TRANSCRIPTIONAL REPRESSOR PURR-RELATED"/>
    <property type="match status" value="1"/>
</dbReference>
<dbReference type="PANTHER" id="PTHR30146">
    <property type="entry name" value="LACI-RELATED TRANSCRIPTIONAL REPRESSOR"/>
    <property type="match status" value="1"/>
</dbReference>
<dbReference type="PROSITE" id="PS50932">
    <property type="entry name" value="HTH_LACI_2"/>
    <property type="match status" value="1"/>
</dbReference>
<evidence type="ECO:0000313" key="7">
    <source>
        <dbReference type="Proteomes" id="UP001596455"/>
    </source>
</evidence>
<dbReference type="InterPro" id="IPR010982">
    <property type="entry name" value="Lambda_DNA-bd_dom_sf"/>
</dbReference>
<proteinExistence type="predicted"/>
<dbReference type="Pfam" id="PF00356">
    <property type="entry name" value="LacI"/>
    <property type="match status" value="1"/>
</dbReference>
<keyword evidence="1" id="KW-0678">Repressor</keyword>
<dbReference type="SUPFAM" id="SSF47413">
    <property type="entry name" value="lambda repressor-like DNA-binding domains"/>
    <property type="match status" value="1"/>
</dbReference>
<reference evidence="7" key="1">
    <citation type="journal article" date="2019" name="Int. J. Syst. Evol. Microbiol.">
        <title>The Global Catalogue of Microorganisms (GCM) 10K type strain sequencing project: providing services to taxonomists for standard genome sequencing and annotation.</title>
        <authorList>
            <consortium name="The Broad Institute Genomics Platform"/>
            <consortium name="The Broad Institute Genome Sequencing Center for Infectious Disease"/>
            <person name="Wu L."/>
            <person name="Ma J."/>
        </authorList>
    </citation>
    <scope>NUCLEOTIDE SEQUENCE [LARGE SCALE GENOMIC DNA]</scope>
    <source>
        <strain evidence="7">JCM 1490</strain>
    </source>
</reference>
<feature type="domain" description="HTH lacI-type" evidence="5">
    <location>
        <begin position="12"/>
        <end position="66"/>
    </location>
</feature>
<evidence type="ECO:0000259" key="5">
    <source>
        <dbReference type="PROSITE" id="PS50932"/>
    </source>
</evidence>
<dbReference type="SUPFAM" id="SSF53822">
    <property type="entry name" value="Periplasmic binding protein-like I"/>
    <property type="match status" value="1"/>
</dbReference>
<dbReference type="Proteomes" id="UP001596455">
    <property type="component" value="Unassembled WGS sequence"/>
</dbReference>
<keyword evidence="7" id="KW-1185">Reference proteome</keyword>
<evidence type="ECO:0000313" key="6">
    <source>
        <dbReference type="EMBL" id="MFC7404741.1"/>
    </source>
</evidence>
<evidence type="ECO:0000256" key="1">
    <source>
        <dbReference type="ARBA" id="ARBA00022491"/>
    </source>
</evidence>
<comment type="caution">
    <text evidence="6">The sequence shown here is derived from an EMBL/GenBank/DDBJ whole genome shotgun (WGS) entry which is preliminary data.</text>
</comment>
<evidence type="ECO:0000256" key="2">
    <source>
        <dbReference type="ARBA" id="ARBA00023015"/>
    </source>
</evidence>
<dbReference type="CDD" id="cd01392">
    <property type="entry name" value="HTH_LacI"/>
    <property type="match status" value="1"/>
</dbReference>
<dbReference type="Pfam" id="PF13377">
    <property type="entry name" value="Peripla_BP_3"/>
    <property type="match status" value="1"/>
</dbReference>
<evidence type="ECO:0000256" key="4">
    <source>
        <dbReference type="ARBA" id="ARBA00023163"/>
    </source>
</evidence>
<dbReference type="InterPro" id="IPR028082">
    <property type="entry name" value="Peripla_BP_I"/>
</dbReference>
<dbReference type="PROSITE" id="PS00356">
    <property type="entry name" value="HTH_LACI_1"/>
    <property type="match status" value="1"/>
</dbReference>
<sequence>MTDENPRAGRRATIWEVAKAAGVSHQTVSRYLRHDPKMRSETVTRISRAVEQLDYRPNLTARSMRTRRSGRIAVFLPPVTHPGLARILSGAVDAAHEAGYALEVLSVEGTPDERFERVLQTADSGQVDGVLTLAPIPPESGHGSPGRAAIVVAEDYDERSRGIGELADGSPAAELVEGLADLGHRRFLHITGPLDFASARARRDVFVETVERLGLGPARLHEGRWAAEAGREAVLALPEEDRPTAIIAGSDLVAGGVIEAARERGWEIPRDLSVTGWDNLGLGAYLQPTLTTVDVDHMQLGHAAMSRLIATLGATAPPPVEGSVHTVIWRGSTGPATPR</sequence>
<dbReference type="Gene3D" id="3.40.50.2300">
    <property type="match status" value="2"/>
</dbReference>
<dbReference type="InterPro" id="IPR000843">
    <property type="entry name" value="HTH_LacI"/>
</dbReference>
<keyword evidence="2" id="KW-0805">Transcription regulation</keyword>
<dbReference type="InterPro" id="IPR046335">
    <property type="entry name" value="LacI/GalR-like_sensor"/>
</dbReference>
<dbReference type="Gene3D" id="1.10.260.40">
    <property type="entry name" value="lambda repressor-like DNA-binding domains"/>
    <property type="match status" value="1"/>
</dbReference>
<dbReference type="SMART" id="SM00354">
    <property type="entry name" value="HTH_LACI"/>
    <property type="match status" value="1"/>
</dbReference>
<accession>A0ABW2Q5H6</accession>
<gene>
    <name evidence="6" type="ORF">ACFQQL_06430</name>
</gene>
<dbReference type="RefSeq" id="WP_382392423.1">
    <property type="nucleotide sequence ID" value="NZ_JBHTCQ010000001.1"/>
</dbReference>
<evidence type="ECO:0000256" key="3">
    <source>
        <dbReference type="ARBA" id="ARBA00023125"/>
    </source>
</evidence>
<dbReference type="EMBL" id="JBHTCQ010000001">
    <property type="protein sequence ID" value="MFC7404741.1"/>
    <property type="molecule type" value="Genomic_DNA"/>
</dbReference>
<organism evidence="6 7">
    <name type="scientific">Georgenia alba</name>
    <dbReference type="NCBI Taxonomy" id="2233858"/>
    <lineage>
        <taxon>Bacteria</taxon>
        <taxon>Bacillati</taxon>
        <taxon>Actinomycetota</taxon>
        <taxon>Actinomycetes</taxon>
        <taxon>Micrococcales</taxon>
        <taxon>Bogoriellaceae</taxon>
        <taxon>Georgenia</taxon>
    </lineage>
</organism>
<name>A0ABW2Q5H6_9MICO</name>
<dbReference type="GO" id="GO:0003677">
    <property type="term" value="F:DNA binding"/>
    <property type="evidence" value="ECO:0007669"/>
    <property type="project" value="UniProtKB-KW"/>
</dbReference>
<keyword evidence="4" id="KW-0804">Transcription</keyword>